<reference evidence="8" key="1">
    <citation type="submission" date="2018-02" db="EMBL/GenBank/DDBJ databases">
        <title>Genome sequencing of Solimonas sp. HR-BB.</title>
        <authorList>
            <person name="Lee Y."/>
            <person name="Jeon C.O."/>
        </authorList>
    </citation>
    <scope>NUCLEOTIDE SEQUENCE [LARGE SCALE GENOMIC DNA]</scope>
    <source>
        <strain evidence="8">HR-E</strain>
    </source>
</reference>
<name>A0A2P6ASN0_9GAMM</name>
<evidence type="ECO:0000313" key="7">
    <source>
        <dbReference type="EMBL" id="PQA43150.1"/>
    </source>
</evidence>
<dbReference type="Proteomes" id="UP000243900">
    <property type="component" value="Unassembled WGS sequence"/>
</dbReference>
<feature type="transmembrane region" description="Helical" evidence="6">
    <location>
        <begin position="45"/>
        <end position="64"/>
    </location>
</feature>
<comment type="subcellular location">
    <subcellularLocation>
        <location evidence="1">Membrane</location>
        <topology evidence="1">Multi-pass membrane protein</topology>
    </subcellularLocation>
</comment>
<dbReference type="OrthoDB" id="9802121at2"/>
<keyword evidence="3 6" id="KW-0812">Transmembrane</keyword>
<evidence type="ECO:0000256" key="4">
    <source>
        <dbReference type="ARBA" id="ARBA00022989"/>
    </source>
</evidence>
<dbReference type="InterPro" id="IPR006696">
    <property type="entry name" value="DUF423"/>
</dbReference>
<dbReference type="RefSeq" id="WP_105192154.1">
    <property type="nucleotide sequence ID" value="NZ_PTQZ01000101.1"/>
</dbReference>
<dbReference type="PANTHER" id="PTHR43461:SF1">
    <property type="entry name" value="TRANSMEMBRANE PROTEIN 256"/>
    <property type="match status" value="1"/>
</dbReference>
<comment type="similarity">
    <text evidence="2">Belongs to the UPF0382 family.</text>
</comment>
<keyword evidence="4 6" id="KW-1133">Transmembrane helix</keyword>
<dbReference type="PANTHER" id="PTHR43461">
    <property type="entry name" value="TRANSMEMBRANE PROTEIN 256"/>
    <property type="match status" value="1"/>
</dbReference>
<keyword evidence="8" id="KW-1185">Reference proteome</keyword>
<dbReference type="GO" id="GO:0005886">
    <property type="term" value="C:plasma membrane"/>
    <property type="evidence" value="ECO:0007669"/>
    <property type="project" value="TreeGrafter"/>
</dbReference>
<comment type="caution">
    <text evidence="7">The sequence shown here is derived from an EMBL/GenBank/DDBJ whole genome shotgun (WGS) entry which is preliminary data.</text>
</comment>
<dbReference type="AlphaFoldDB" id="A0A2P6ASN0"/>
<evidence type="ECO:0000256" key="1">
    <source>
        <dbReference type="ARBA" id="ARBA00004141"/>
    </source>
</evidence>
<accession>A0A2P6ASN0</accession>
<protein>
    <submittedName>
        <fullName evidence="7">DUF423 domain-containing protein</fullName>
    </submittedName>
</protein>
<proteinExistence type="inferred from homology"/>
<feature type="transmembrane region" description="Helical" evidence="6">
    <location>
        <begin position="76"/>
        <end position="94"/>
    </location>
</feature>
<evidence type="ECO:0000256" key="6">
    <source>
        <dbReference type="SAM" id="Phobius"/>
    </source>
</evidence>
<dbReference type="Pfam" id="PF04241">
    <property type="entry name" value="DUF423"/>
    <property type="match status" value="1"/>
</dbReference>
<feature type="transmembrane region" description="Helical" evidence="6">
    <location>
        <begin position="100"/>
        <end position="121"/>
    </location>
</feature>
<organism evidence="7 8">
    <name type="scientific">Amnimonas aquatica</name>
    <dbReference type="NCBI Taxonomy" id="2094561"/>
    <lineage>
        <taxon>Bacteria</taxon>
        <taxon>Pseudomonadati</taxon>
        <taxon>Pseudomonadota</taxon>
        <taxon>Gammaproteobacteria</taxon>
        <taxon>Moraxellales</taxon>
        <taxon>Moraxellaceae</taxon>
        <taxon>Amnimonas</taxon>
    </lineage>
</organism>
<keyword evidence="5 6" id="KW-0472">Membrane</keyword>
<evidence type="ECO:0000256" key="5">
    <source>
        <dbReference type="ARBA" id="ARBA00023136"/>
    </source>
</evidence>
<dbReference type="EMBL" id="PTQZ01000101">
    <property type="protein sequence ID" value="PQA43150.1"/>
    <property type="molecule type" value="Genomic_DNA"/>
</dbReference>
<sequence length="126" mass="13179">MNWLAIAALNLALAVGTGAFGAHGLKARLSPEQLGWWQTAVEYHFWHALGLLAIGVLLRAGAALPSLPVAGAGASALWLQTGIVVFCGSLYAMALGAPRWFGAITPLGGLAFIIGWLWLAWSVTRG</sequence>
<evidence type="ECO:0000313" key="8">
    <source>
        <dbReference type="Proteomes" id="UP000243900"/>
    </source>
</evidence>
<gene>
    <name evidence="7" type="ORF">C5O18_05415</name>
</gene>
<evidence type="ECO:0000256" key="3">
    <source>
        <dbReference type="ARBA" id="ARBA00022692"/>
    </source>
</evidence>
<evidence type="ECO:0000256" key="2">
    <source>
        <dbReference type="ARBA" id="ARBA00009694"/>
    </source>
</evidence>